<dbReference type="InterPro" id="IPR017900">
    <property type="entry name" value="4Fe4S_Fe_S_CS"/>
</dbReference>
<dbReference type="PROSITE" id="PS51379">
    <property type="entry name" value="4FE4S_FER_2"/>
    <property type="match status" value="2"/>
</dbReference>
<dbReference type="SUPFAM" id="SSF46548">
    <property type="entry name" value="alpha-helical ferredoxin"/>
    <property type="match status" value="1"/>
</dbReference>
<dbReference type="GO" id="GO:0051539">
    <property type="term" value="F:4 iron, 4 sulfur cluster binding"/>
    <property type="evidence" value="ECO:0007669"/>
    <property type="project" value="UniProtKB-KW"/>
</dbReference>
<dbReference type="Pfam" id="PF12838">
    <property type="entry name" value="Fer4_7"/>
    <property type="match status" value="1"/>
</dbReference>
<feature type="domain" description="4Fe-4S ferredoxin-type" evidence="5">
    <location>
        <begin position="322"/>
        <end position="351"/>
    </location>
</feature>
<dbReference type="AlphaFoldDB" id="A0A6G7CHI3"/>
<dbReference type="PROSITE" id="PS00198">
    <property type="entry name" value="4FE4S_FER_1"/>
    <property type="match status" value="1"/>
</dbReference>
<evidence type="ECO:0000259" key="5">
    <source>
        <dbReference type="PROSITE" id="PS51379"/>
    </source>
</evidence>
<gene>
    <name evidence="6" type="ORF">G5S32_06275</name>
</gene>
<sequence>MAHNTIKGNYEKLTQRLNRFPQGVPPSETLFKILNVMFSEEEARLVSLLPIKPFTVEVAAKAWGQDLEKTAEQLNILASRALLLDLEDDEGTQTYVLPPPMAGFFEFSLMRTGGELDQKVLSELFHQYINVEDEFVTHLFGTGDTQLGRAFVNETILSEDNALHVLDYERASEVIKTASHIGVGMCYCRHKKEHIGEACDAPMDICMTFNNTARSLIKHGYARQITEEECLNLLDEAYKHNLVQFGENVQNSVNFICNCCSCCCEALVAARRVGATQAIHTTNFLPVIDFDNCNGCNKCIEVCPVDAMTLTSKHDPKYKRAKVALLDEEACLGCGVCARVCTKDGITLKSREKRVITPVDSTHKAVLMAIERGQLHNLIFDNQAHLNHRVMAAILGVILKLPPLKQALASEQFKSKYLVTLLKRYEQKSGEITTQH</sequence>
<evidence type="ECO:0000256" key="1">
    <source>
        <dbReference type="ARBA" id="ARBA00022485"/>
    </source>
</evidence>
<keyword evidence="1" id="KW-0004">4Fe-4S</keyword>
<protein>
    <submittedName>
        <fullName evidence="6">4Fe-4S binding protein</fullName>
    </submittedName>
</protein>
<name>A0A6G7CHI3_9VIBR</name>
<accession>A0A6G7CHI3</accession>
<dbReference type="SUPFAM" id="SSF54862">
    <property type="entry name" value="4Fe-4S ferredoxins"/>
    <property type="match status" value="1"/>
</dbReference>
<organism evidence="6 7">
    <name type="scientific">Vibrio ziniensis</name>
    <dbReference type="NCBI Taxonomy" id="2711221"/>
    <lineage>
        <taxon>Bacteria</taxon>
        <taxon>Pseudomonadati</taxon>
        <taxon>Pseudomonadota</taxon>
        <taxon>Gammaproteobacteria</taxon>
        <taxon>Vibrionales</taxon>
        <taxon>Vibrionaceae</taxon>
        <taxon>Vibrio</taxon>
    </lineage>
</organism>
<evidence type="ECO:0000256" key="4">
    <source>
        <dbReference type="ARBA" id="ARBA00023014"/>
    </source>
</evidence>
<dbReference type="GO" id="GO:0046872">
    <property type="term" value="F:metal ion binding"/>
    <property type="evidence" value="ECO:0007669"/>
    <property type="project" value="UniProtKB-KW"/>
</dbReference>
<dbReference type="Gene3D" id="3.30.70.20">
    <property type="match status" value="1"/>
</dbReference>
<dbReference type="PANTHER" id="PTHR43687:SF1">
    <property type="entry name" value="FERREDOXIN III"/>
    <property type="match status" value="1"/>
</dbReference>
<dbReference type="InterPro" id="IPR017896">
    <property type="entry name" value="4Fe4S_Fe-S-bd"/>
</dbReference>
<keyword evidence="4" id="KW-0411">Iron-sulfur</keyword>
<reference evidence="6 7" key="1">
    <citation type="submission" date="2020-02" db="EMBL/GenBank/DDBJ databases">
        <title>A complete genome of a marine bacterium Vibrio sp. ZWAL4003 isolated from the mangrove sediment with the ability to degrade polysaccharides.</title>
        <authorList>
            <person name="Wu J."/>
            <person name="Qu W."/>
            <person name="Zeng R."/>
        </authorList>
    </citation>
    <scope>NUCLEOTIDE SEQUENCE [LARGE SCALE GENOMIC DNA]</scope>
    <source>
        <strain evidence="6 7">ZWAL4003</strain>
    </source>
</reference>
<feature type="domain" description="4Fe-4S ferredoxin-type" evidence="5">
    <location>
        <begin position="284"/>
        <end position="313"/>
    </location>
</feature>
<evidence type="ECO:0000256" key="3">
    <source>
        <dbReference type="ARBA" id="ARBA00023004"/>
    </source>
</evidence>
<keyword evidence="7" id="KW-1185">Reference proteome</keyword>
<evidence type="ECO:0000256" key="2">
    <source>
        <dbReference type="ARBA" id="ARBA00022723"/>
    </source>
</evidence>
<dbReference type="EMBL" id="CP049331">
    <property type="protein sequence ID" value="QIH41611.1"/>
    <property type="molecule type" value="Genomic_DNA"/>
</dbReference>
<dbReference type="RefSeq" id="WP_165311205.1">
    <property type="nucleotide sequence ID" value="NZ_CP049331.1"/>
</dbReference>
<evidence type="ECO:0000313" key="6">
    <source>
        <dbReference type="EMBL" id="QIH41611.1"/>
    </source>
</evidence>
<keyword evidence="3" id="KW-0408">Iron</keyword>
<dbReference type="KEGG" id="vzi:G5S32_06275"/>
<dbReference type="PANTHER" id="PTHR43687">
    <property type="entry name" value="ADENYLYLSULFATE REDUCTASE, BETA SUBUNIT"/>
    <property type="match status" value="1"/>
</dbReference>
<dbReference type="Proteomes" id="UP000503003">
    <property type="component" value="Chromosome 1"/>
</dbReference>
<proteinExistence type="predicted"/>
<dbReference type="InterPro" id="IPR050572">
    <property type="entry name" value="Fe-S_Ferredoxin"/>
</dbReference>
<evidence type="ECO:0000313" key="7">
    <source>
        <dbReference type="Proteomes" id="UP000503003"/>
    </source>
</evidence>
<keyword evidence="2" id="KW-0479">Metal-binding</keyword>